<dbReference type="PROSITE" id="PS51112">
    <property type="entry name" value="AMMECR1"/>
    <property type="match status" value="1"/>
</dbReference>
<dbReference type="AlphaFoldDB" id="A0AAN0Y7M2"/>
<dbReference type="GeneID" id="70914896"/>
<dbReference type="SUPFAM" id="SSF143447">
    <property type="entry name" value="AMMECR1-like"/>
    <property type="match status" value="1"/>
</dbReference>
<dbReference type="InterPro" id="IPR023473">
    <property type="entry name" value="AMMECR1"/>
</dbReference>
<dbReference type="InterPro" id="IPR002733">
    <property type="entry name" value="AMMECR1_domain"/>
</dbReference>
<dbReference type="InterPro" id="IPR036071">
    <property type="entry name" value="AMMECR1_dom_sf"/>
</dbReference>
<dbReference type="Proteomes" id="UP000092741">
    <property type="component" value="Chromosome 2"/>
</dbReference>
<dbReference type="RefSeq" id="WP_020333752.1">
    <property type="nucleotide sequence ID" value="NZ_ATFJ01000012.1"/>
</dbReference>
<sequence length="192" mass="21566">MLASSCFELTQEAKTRLLQMVWQVLDEALRGNGLQLPPEPDLKELLKPAACFVTLQHHGKLRGCIGSLEANEPLWLNVCKNAYASGFQDSRFLPLTLSDRSGLNVDISVLSNLKPLTNHGEATLLATLRPGIDGLLLEDEWHRAVFLPSVWEVLPTPEQFVRALKRKGGWPETYWDEDIVIHHFTTTVISEI</sequence>
<feature type="domain" description="AMMECR1" evidence="1">
    <location>
        <begin position="9"/>
        <end position="192"/>
    </location>
</feature>
<organism evidence="2 3">
    <name type="scientific">Vibrio natriegens NBRC 15636 = ATCC 14048 = DSM 759</name>
    <dbReference type="NCBI Taxonomy" id="1219067"/>
    <lineage>
        <taxon>Bacteria</taxon>
        <taxon>Pseudomonadati</taxon>
        <taxon>Pseudomonadota</taxon>
        <taxon>Gammaproteobacteria</taxon>
        <taxon>Vibrionales</taxon>
        <taxon>Vibrionaceae</taxon>
        <taxon>Vibrio</taxon>
    </lineage>
</organism>
<dbReference type="NCBIfam" id="TIGR04335">
    <property type="entry name" value="AmmeMemoSam_A"/>
    <property type="match status" value="1"/>
</dbReference>
<protein>
    <submittedName>
        <fullName evidence="2">AmmeMemoRadiSam system protein A</fullName>
    </submittedName>
</protein>
<dbReference type="InterPro" id="IPR027623">
    <property type="entry name" value="AmmeMemoSam_A"/>
</dbReference>
<gene>
    <name evidence="2" type="ORF">BA890_22695</name>
</gene>
<evidence type="ECO:0000313" key="2">
    <source>
        <dbReference type="EMBL" id="ANQ15510.1"/>
    </source>
</evidence>
<dbReference type="Gene3D" id="3.30.1490.150">
    <property type="entry name" value="Hypothetical protein ph0010, domain 2"/>
    <property type="match status" value="1"/>
</dbReference>
<dbReference type="KEGG" id="vna:PN96_18845"/>
<reference evidence="2 3" key="1">
    <citation type="submission" date="2016-07" db="EMBL/GenBank/DDBJ databases">
        <title>Developing Vibrio natriegens as a novel, fast-growing host for biotechnology.</title>
        <authorList>
            <person name="Weinstock M.T."/>
            <person name="Hesek E.D."/>
            <person name="Wilson C.M."/>
            <person name="Gibson D.G."/>
        </authorList>
    </citation>
    <scope>NUCLEOTIDE SEQUENCE [LARGE SCALE GENOMIC DNA]</scope>
    <source>
        <strain evidence="2 3">ATCC 14048</strain>
    </source>
</reference>
<dbReference type="InterPro" id="IPR027485">
    <property type="entry name" value="AMMECR1_N"/>
</dbReference>
<proteinExistence type="predicted"/>
<accession>A0AAN0Y7M2</accession>
<dbReference type="PANTHER" id="PTHR13016:SF0">
    <property type="entry name" value="AMME SYNDROME CANDIDATE GENE 1 PROTEIN"/>
    <property type="match status" value="1"/>
</dbReference>
<evidence type="ECO:0000313" key="3">
    <source>
        <dbReference type="Proteomes" id="UP000092741"/>
    </source>
</evidence>
<dbReference type="Pfam" id="PF01871">
    <property type="entry name" value="AMMECR1"/>
    <property type="match status" value="1"/>
</dbReference>
<dbReference type="EMBL" id="CP016346">
    <property type="protein sequence ID" value="ANQ15510.1"/>
    <property type="molecule type" value="Genomic_DNA"/>
</dbReference>
<dbReference type="Gene3D" id="3.30.700.20">
    <property type="entry name" value="Hypothetical protein ph0010, domain 1"/>
    <property type="match status" value="1"/>
</dbReference>
<keyword evidence="3" id="KW-1185">Reference proteome</keyword>
<evidence type="ECO:0000259" key="1">
    <source>
        <dbReference type="PROSITE" id="PS51112"/>
    </source>
</evidence>
<dbReference type="PANTHER" id="PTHR13016">
    <property type="entry name" value="AMMECR1 HOMOLOG"/>
    <property type="match status" value="1"/>
</dbReference>
<name>A0AAN0Y7M2_VIBNA</name>